<dbReference type="AlphaFoldDB" id="A0A8T2ZT96"/>
<dbReference type="InterPro" id="IPR006527">
    <property type="entry name" value="F-box-assoc_dom_typ1"/>
</dbReference>
<dbReference type="SUPFAM" id="SSF81383">
    <property type="entry name" value="F-box domain"/>
    <property type="match status" value="1"/>
</dbReference>
<dbReference type="InterPro" id="IPR001810">
    <property type="entry name" value="F-box_dom"/>
</dbReference>
<dbReference type="EMBL" id="JACEGQ020000001">
    <property type="protein sequence ID" value="KAH8520551.1"/>
    <property type="molecule type" value="Genomic_DNA"/>
</dbReference>
<evidence type="ECO:0000313" key="3">
    <source>
        <dbReference type="Proteomes" id="UP000807159"/>
    </source>
</evidence>
<dbReference type="SMART" id="SM00256">
    <property type="entry name" value="FBOX"/>
    <property type="match status" value="1"/>
</dbReference>
<dbReference type="InterPro" id="IPR017451">
    <property type="entry name" value="F-box-assoc_interact_dom"/>
</dbReference>
<dbReference type="PROSITE" id="PS50181">
    <property type="entry name" value="FBOX"/>
    <property type="match status" value="1"/>
</dbReference>
<protein>
    <recommendedName>
        <fullName evidence="1">F-box domain-containing protein</fullName>
    </recommendedName>
</protein>
<reference evidence="2" key="1">
    <citation type="journal article" date="2021" name="J. Hered.">
        <title>Genome Assembly of Salicaceae Populus deltoides (Eastern Cottonwood) I-69 Based on Nanopore Sequencing and Hi-C Technologies.</title>
        <authorList>
            <person name="Bai S."/>
            <person name="Wu H."/>
            <person name="Zhang J."/>
            <person name="Pan Z."/>
            <person name="Zhao W."/>
            <person name="Li Z."/>
            <person name="Tong C."/>
        </authorList>
    </citation>
    <scope>NUCLEOTIDE SEQUENCE</scope>
    <source>
        <tissue evidence="2">Leaf</tissue>
    </source>
</reference>
<name>A0A8T2ZT96_POPDE</name>
<dbReference type="Pfam" id="PF12937">
    <property type="entry name" value="F-box-like"/>
    <property type="match status" value="1"/>
</dbReference>
<dbReference type="NCBIfam" id="TIGR01640">
    <property type="entry name" value="F_box_assoc_1"/>
    <property type="match status" value="1"/>
</dbReference>
<evidence type="ECO:0000259" key="1">
    <source>
        <dbReference type="PROSITE" id="PS50181"/>
    </source>
</evidence>
<evidence type="ECO:0000313" key="2">
    <source>
        <dbReference type="EMBL" id="KAH8520551.1"/>
    </source>
</evidence>
<accession>A0A8T2ZT96</accession>
<dbReference type="PANTHER" id="PTHR31672">
    <property type="entry name" value="BNACNNG10540D PROTEIN"/>
    <property type="match status" value="1"/>
</dbReference>
<comment type="caution">
    <text evidence="2">The sequence shown here is derived from an EMBL/GenBank/DDBJ whole genome shotgun (WGS) entry which is preliminary data.</text>
</comment>
<organism evidence="2 3">
    <name type="scientific">Populus deltoides</name>
    <name type="common">Eastern poplar</name>
    <name type="synonym">Eastern cottonwood</name>
    <dbReference type="NCBI Taxonomy" id="3696"/>
    <lineage>
        <taxon>Eukaryota</taxon>
        <taxon>Viridiplantae</taxon>
        <taxon>Streptophyta</taxon>
        <taxon>Embryophyta</taxon>
        <taxon>Tracheophyta</taxon>
        <taxon>Spermatophyta</taxon>
        <taxon>Magnoliopsida</taxon>
        <taxon>eudicotyledons</taxon>
        <taxon>Gunneridae</taxon>
        <taxon>Pentapetalae</taxon>
        <taxon>rosids</taxon>
        <taxon>fabids</taxon>
        <taxon>Malpighiales</taxon>
        <taxon>Salicaceae</taxon>
        <taxon>Saliceae</taxon>
        <taxon>Populus</taxon>
    </lineage>
</organism>
<dbReference type="InterPro" id="IPR036047">
    <property type="entry name" value="F-box-like_dom_sf"/>
</dbReference>
<feature type="domain" description="F-box" evidence="1">
    <location>
        <begin position="19"/>
        <end position="58"/>
    </location>
</feature>
<dbReference type="Pfam" id="PF07734">
    <property type="entry name" value="FBA_1"/>
    <property type="match status" value="1"/>
</dbReference>
<gene>
    <name evidence="2" type="ORF">H0E87_001842</name>
</gene>
<dbReference type="Proteomes" id="UP000807159">
    <property type="component" value="Chromosome 1"/>
</dbReference>
<dbReference type="InterPro" id="IPR050796">
    <property type="entry name" value="SCF_F-box_component"/>
</dbReference>
<dbReference type="Gene3D" id="1.20.1280.50">
    <property type="match status" value="1"/>
</dbReference>
<keyword evidence="3" id="KW-1185">Reference proteome</keyword>
<proteinExistence type="predicted"/>
<sequence length="316" mass="36392">METTSWLQQERKGIEESPSRLMTKLPTELLLDILARLPVNTMMQCKNVCRSWRDMVSTPYSGNKKSQYDCDIHSLSSITACFVSRKLKTLKINKLYICNPITGEYVEIPGSEVEQGQVASTQPGGFYYSSQSHQCTILINRPWGIDIPGQIFTGSNTWRKIDIPGRRYCDKWIQTVFVNGALHWVTVDNKHNRDNQYICSFDTENEQTRSTAPPDQIDMKTASLISVVGDFLCLYDAGFPAFNIWLMKEYGVKEYMEDGSISTLTRKYSKRLSSYDPKTEEIKSTIYQVGDRRDFSLYSMPFSLRRCFDWRVLQGS</sequence>